<dbReference type="Pfam" id="PF18962">
    <property type="entry name" value="Por_Secre_tail"/>
    <property type="match status" value="1"/>
</dbReference>
<comment type="caution">
    <text evidence="3">The sequence shown here is derived from an EMBL/GenBank/DDBJ whole genome shotgun (WGS) entry which is preliminary data.</text>
</comment>
<dbReference type="InterPro" id="IPR026444">
    <property type="entry name" value="Secre_tail"/>
</dbReference>
<keyword evidence="1" id="KW-0732">Signal</keyword>
<protein>
    <recommendedName>
        <fullName evidence="2">Secretion system C-terminal sorting domain-containing protein</fullName>
    </recommendedName>
</protein>
<dbReference type="Proteomes" id="UP000014962">
    <property type="component" value="Unassembled WGS sequence"/>
</dbReference>
<name>S7VUY1_9FLAO</name>
<sequence>MNAFQDNSQGSCNAVEVIASTQGTQSNGNPVLASRSDVNAALNAPDKSNAANGFYTLGMKGSITLALGGAVYNERGTDIMIYETSFSGDNCSGYDDEMALVELSQDGDTWVEYGTVCRDGAIDLEDVALDYVTQIRITDITYGAGDGYDLDGIEAVNGCEDIPSDVCYGSGAMNYIPGLDNNGNALTVAERMDTNKALGQPQMDDSLNFLSLGYGGEVTISFDGVVYNNEGPDIEVVETTFGNASFASYPESADIYVSQNGIDFYLIGSVLTDDAGDLDISNAPIFLSYITEVKIVDTTPSGSISADGFDLDGVVALTGCNEPILPTPAGCYAVDYFNYVEGTKKNGGVIDAIRTETPNNVLGEPESTDDYVFTTLGYGGEVTLTFGGAVYNQEGPDLVIVETTFGNSLGCDSYKEYANVYVSADDINYHFAGTVCKSDNTIDISDAGGFNFIYYVKIVNNDELTTTEDGYDLDGVIAIGTCEEFDYQAYAEQQSLLSVNTVNAEELGFRTFPNPTSGVSYIEFTPQATGNVSIEVFDINGRNVGRVFNEEAYPGKVYKAEFNSSNLAAGLYVYKVTTGNSSITKKFIVTK</sequence>
<dbReference type="NCBIfam" id="TIGR04183">
    <property type="entry name" value="Por_Secre_tail"/>
    <property type="match status" value="1"/>
</dbReference>
<accession>S7VUY1</accession>
<organism evidence="3 4">
    <name type="scientific">Winogradskyella psychrotolerans RS-3</name>
    <dbReference type="NCBI Taxonomy" id="641526"/>
    <lineage>
        <taxon>Bacteria</taxon>
        <taxon>Pseudomonadati</taxon>
        <taxon>Bacteroidota</taxon>
        <taxon>Flavobacteriia</taxon>
        <taxon>Flavobacteriales</taxon>
        <taxon>Flavobacteriaceae</taxon>
        <taxon>Winogradskyella</taxon>
    </lineage>
</organism>
<evidence type="ECO:0000256" key="1">
    <source>
        <dbReference type="ARBA" id="ARBA00022729"/>
    </source>
</evidence>
<proteinExistence type="predicted"/>
<dbReference type="STRING" id="641526.ADIWIN_1036"/>
<dbReference type="AlphaFoldDB" id="S7VUY1"/>
<evidence type="ECO:0000313" key="4">
    <source>
        <dbReference type="Proteomes" id="UP000014962"/>
    </source>
</evidence>
<evidence type="ECO:0000313" key="3">
    <source>
        <dbReference type="EMBL" id="EPR73866.1"/>
    </source>
</evidence>
<gene>
    <name evidence="3" type="ORF">ADIWIN_1036</name>
</gene>
<feature type="domain" description="Secretion system C-terminal sorting" evidence="2">
    <location>
        <begin position="512"/>
        <end position="589"/>
    </location>
</feature>
<evidence type="ECO:0000259" key="2">
    <source>
        <dbReference type="Pfam" id="PF18962"/>
    </source>
</evidence>
<dbReference type="eggNOG" id="COG1404">
    <property type="taxonomic scope" value="Bacteria"/>
</dbReference>
<reference evidence="3 4" key="1">
    <citation type="journal article" date="2013" name="Genome Announc.">
        <title>Draft Genome Sequence of Winogradskyella psychrotolerans RS-3T, Isolated from the Marine Transect of Kongsfjorden, Ny-Alesund, Svalbard, Arctic Ocean.</title>
        <authorList>
            <person name="Kumar Pinnaka A."/>
            <person name="Ara S."/>
            <person name="Singh A."/>
            <person name="Shivaji S."/>
        </authorList>
    </citation>
    <scope>NUCLEOTIDE SEQUENCE [LARGE SCALE GENOMIC DNA]</scope>
    <source>
        <strain evidence="3 4">RS-3</strain>
    </source>
</reference>
<dbReference type="EMBL" id="ATMR01000077">
    <property type="protein sequence ID" value="EPR73866.1"/>
    <property type="molecule type" value="Genomic_DNA"/>
</dbReference>
<keyword evidence="4" id="KW-1185">Reference proteome</keyword>